<dbReference type="GeneID" id="30921401"/>
<dbReference type="STRING" id="358396.CHINAEXTREME_09715"/>
<dbReference type="SUPFAM" id="SSF54427">
    <property type="entry name" value="NTF2-like"/>
    <property type="match status" value="1"/>
</dbReference>
<protein>
    <recommendedName>
        <fullName evidence="2">SnoaL-like domain-containing protein</fullName>
    </recommendedName>
</protein>
<evidence type="ECO:0000256" key="1">
    <source>
        <dbReference type="SAM" id="MobiDB-lite"/>
    </source>
</evidence>
<proteinExistence type="predicted"/>
<reference evidence="3 6" key="1">
    <citation type="journal article" date="2011" name="J. Bacteriol.">
        <title>Genome sequence of Halobiforma lacisalsi AJ5, an extremely halophilic archaeon which harbors a bop gene.</title>
        <authorList>
            <person name="Jiang X."/>
            <person name="Wang S."/>
            <person name="Cheng H."/>
            <person name="Huo Y."/>
            <person name="Zhang X."/>
            <person name="Zhu X."/>
            <person name="Han X."/>
            <person name="Ni P."/>
            <person name="Wu M."/>
        </authorList>
    </citation>
    <scope>NUCLEOTIDE SEQUENCE [LARGE SCALE GENOMIC DNA]</scope>
    <source>
        <strain evidence="3 6">AJ5</strain>
    </source>
</reference>
<dbReference type="eggNOG" id="arCOG07958">
    <property type="taxonomic scope" value="Archaea"/>
</dbReference>
<feature type="domain" description="SnoaL-like" evidence="2">
    <location>
        <begin position="6"/>
        <end position="107"/>
    </location>
</feature>
<dbReference type="InterPro" id="IPR037401">
    <property type="entry name" value="SnoaL-like"/>
</dbReference>
<feature type="region of interest" description="Disordered" evidence="1">
    <location>
        <begin position="90"/>
        <end position="142"/>
    </location>
</feature>
<name>M0L658_NATLA</name>
<organism evidence="4 5">
    <name type="scientific">Natronobacterium lacisalsi AJ5</name>
    <dbReference type="NCBI Taxonomy" id="358396"/>
    <lineage>
        <taxon>Archaea</taxon>
        <taxon>Methanobacteriati</taxon>
        <taxon>Methanobacteriota</taxon>
        <taxon>Stenosarchaea group</taxon>
        <taxon>Halobacteria</taxon>
        <taxon>Halobacteriales</taxon>
        <taxon>Natrialbaceae</taxon>
        <taxon>Natronobacterium</taxon>
    </lineage>
</organism>
<gene>
    <name evidence="4" type="ORF">C445_18286</name>
    <name evidence="3" type="ORF">CHINAEXTREME_09715</name>
</gene>
<evidence type="ECO:0000313" key="4">
    <source>
        <dbReference type="EMBL" id="EMA28598.1"/>
    </source>
</evidence>
<dbReference type="EMBL" id="CP019285">
    <property type="protein sequence ID" value="APW98042.1"/>
    <property type="molecule type" value="Genomic_DNA"/>
</dbReference>
<dbReference type="Pfam" id="PF13474">
    <property type="entry name" value="SnoaL_3"/>
    <property type="match status" value="1"/>
</dbReference>
<evidence type="ECO:0000313" key="5">
    <source>
        <dbReference type="Proteomes" id="UP000011555"/>
    </source>
</evidence>
<accession>M0L658</accession>
<evidence type="ECO:0000313" key="6">
    <source>
        <dbReference type="Proteomes" id="UP000186547"/>
    </source>
</evidence>
<sequence length="142" mass="16030">MVEAAETVVRDYYEALREGDPLAPYFLEDDSTVKFGIEESLFGYDEVADALRSQTETTMDWTVTSGRLVVEERDSAAWFADEVRMAWTDAESGDEREFESRWSGTLVPSPARTDASADGPTADPDPHWRFATMHVSTPRRLE</sequence>
<dbReference type="Proteomes" id="UP000011555">
    <property type="component" value="Unassembled WGS sequence"/>
</dbReference>
<reference evidence="3" key="3">
    <citation type="submission" date="2017-01" db="EMBL/GenBank/DDBJ databases">
        <authorList>
            <person name="Mah S.A."/>
            <person name="Swanson W.J."/>
            <person name="Moy G.W."/>
            <person name="Vacquier V.D."/>
        </authorList>
    </citation>
    <scope>NUCLEOTIDE SEQUENCE</scope>
    <source>
        <strain evidence="3">AJ5</strain>
    </source>
</reference>
<reference evidence="4 5" key="2">
    <citation type="journal article" date="2014" name="PLoS Genet.">
        <title>Phylogenetically driven sequencing of extremely halophilic archaea reveals strategies for static and dynamic osmo-response.</title>
        <authorList>
            <person name="Becker E.A."/>
            <person name="Seitzer P.M."/>
            <person name="Tritt A."/>
            <person name="Larsen D."/>
            <person name="Krusor M."/>
            <person name="Yao A.I."/>
            <person name="Wu D."/>
            <person name="Madern D."/>
            <person name="Eisen J.A."/>
            <person name="Darling A.E."/>
            <person name="Facciotti M.T."/>
        </authorList>
    </citation>
    <scope>NUCLEOTIDE SEQUENCE [LARGE SCALE GENOMIC DNA]</scope>
    <source>
        <strain evidence="4 5">AJ5</strain>
    </source>
</reference>
<evidence type="ECO:0000313" key="3">
    <source>
        <dbReference type="EMBL" id="APW98042.1"/>
    </source>
</evidence>
<dbReference type="EMBL" id="AOLZ01000073">
    <property type="protein sequence ID" value="EMA28598.1"/>
    <property type="molecule type" value="Genomic_DNA"/>
</dbReference>
<dbReference type="InterPro" id="IPR032710">
    <property type="entry name" value="NTF2-like_dom_sf"/>
</dbReference>
<dbReference type="KEGG" id="hlc:CHINAEXTREME09715"/>
<dbReference type="Proteomes" id="UP000186547">
    <property type="component" value="Chromosome"/>
</dbReference>
<keyword evidence="5" id="KW-1185">Reference proteome</keyword>
<dbReference type="AlphaFoldDB" id="M0L658"/>
<dbReference type="RefSeq" id="WP_007143344.1">
    <property type="nucleotide sequence ID" value="NZ_AOLZ01000073.1"/>
</dbReference>
<dbReference type="Gene3D" id="3.10.450.50">
    <property type="match status" value="1"/>
</dbReference>
<evidence type="ECO:0000259" key="2">
    <source>
        <dbReference type="Pfam" id="PF13474"/>
    </source>
</evidence>